<evidence type="ECO:0000256" key="1">
    <source>
        <dbReference type="SAM" id="Phobius"/>
    </source>
</evidence>
<gene>
    <name evidence="2" type="ORF">GCM10011610_08580</name>
</gene>
<feature type="transmembrane region" description="Helical" evidence="1">
    <location>
        <begin position="140"/>
        <end position="159"/>
    </location>
</feature>
<name>A0ABQ2K5D5_9NOCA</name>
<feature type="transmembrane region" description="Helical" evidence="1">
    <location>
        <begin position="68"/>
        <end position="89"/>
    </location>
</feature>
<keyword evidence="1" id="KW-0812">Transmembrane</keyword>
<sequence length="172" mass="18295">MTDPRFPQPYQPPRFPPGPPEPNAVTAIFAAILAVLGGLRGVFGAVAIPFLNTDSDFDPSGFWSKIQVLLGVSALCSLVLLVGGILMLARKKVSRVLIGVGGAGTLALSVITSIALYNHLDARADDSTSITVSFDSDLSVFNAIGFLFNIVLLVLTFLPSTGRWLAHRRPAY</sequence>
<evidence type="ECO:0000313" key="2">
    <source>
        <dbReference type="EMBL" id="GGN69870.1"/>
    </source>
</evidence>
<feature type="transmembrane region" description="Helical" evidence="1">
    <location>
        <begin position="96"/>
        <end position="120"/>
    </location>
</feature>
<organism evidence="2 3">
    <name type="scientific">Nocardia rhizosphaerihabitans</name>
    <dbReference type="NCBI Taxonomy" id="1691570"/>
    <lineage>
        <taxon>Bacteria</taxon>
        <taxon>Bacillati</taxon>
        <taxon>Actinomycetota</taxon>
        <taxon>Actinomycetes</taxon>
        <taxon>Mycobacteriales</taxon>
        <taxon>Nocardiaceae</taxon>
        <taxon>Nocardia</taxon>
    </lineage>
</organism>
<evidence type="ECO:0000313" key="3">
    <source>
        <dbReference type="Proteomes" id="UP000658127"/>
    </source>
</evidence>
<feature type="transmembrane region" description="Helical" evidence="1">
    <location>
        <begin position="24"/>
        <end position="48"/>
    </location>
</feature>
<dbReference type="RefSeq" id="WP_189023959.1">
    <property type="nucleotide sequence ID" value="NZ_BMNE01000001.1"/>
</dbReference>
<dbReference type="Proteomes" id="UP000658127">
    <property type="component" value="Unassembled WGS sequence"/>
</dbReference>
<accession>A0ABQ2K5D5</accession>
<dbReference type="EMBL" id="BMNE01000001">
    <property type="protein sequence ID" value="GGN69870.1"/>
    <property type="molecule type" value="Genomic_DNA"/>
</dbReference>
<keyword evidence="1" id="KW-1133">Transmembrane helix</keyword>
<proteinExistence type="predicted"/>
<reference evidence="3" key="1">
    <citation type="journal article" date="2019" name="Int. J. Syst. Evol. Microbiol.">
        <title>The Global Catalogue of Microorganisms (GCM) 10K type strain sequencing project: providing services to taxonomists for standard genome sequencing and annotation.</title>
        <authorList>
            <consortium name="The Broad Institute Genomics Platform"/>
            <consortium name="The Broad Institute Genome Sequencing Center for Infectious Disease"/>
            <person name="Wu L."/>
            <person name="Ma J."/>
        </authorList>
    </citation>
    <scope>NUCLEOTIDE SEQUENCE [LARGE SCALE GENOMIC DNA]</scope>
    <source>
        <strain evidence="3">CGMCC 4.7329</strain>
    </source>
</reference>
<keyword evidence="3" id="KW-1185">Reference proteome</keyword>
<keyword evidence="1" id="KW-0472">Membrane</keyword>
<protein>
    <submittedName>
        <fullName evidence="2">Uncharacterized protein</fullName>
    </submittedName>
</protein>
<comment type="caution">
    <text evidence="2">The sequence shown here is derived from an EMBL/GenBank/DDBJ whole genome shotgun (WGS) entry which is preliminary data.</text>
</comment>